<dbReference type="Proteomes" id="UP000266183">
    <property type="component" value="Chromosome"/>
</dbReference>
<reference evidence="6" key="1">
    <citation type="submission" date="2018-09" db="EMBL/GenBank/DDBJ databases">
        <title>Chryseolinea sp. KIS68-18 isolated from soil.</title>
        <authorList>
            <person name="Weon H.-Y."/>
            <person name="Kwon S.-W."/>
            <person name="Lee S.A."/>
        </authorList>
    </citation>
    <scope>NUCLEOTIDE SEQUENCE [LARGE SCALE GENOMIC DNA]</scope>
    <source>
        <strain evidence="6">KIS68-18</strain>
    </source>
</reference>
<evidence type="ECO:0000313" key="6">
    <source>
        <dbReference type="Proteomes" id="UP000266183"/>
    </source>
</evidence>
<sequence length="395" mass="44439">MNIAMLGSGFIGRFYAESIQGYRNKDKIVSIYSRKEESATKFATDYNVGFATDNLEAAIDRTDVDVVCIALPNNMHEEAVLLCCKHKKAVVTTKPLARNAEEAKRMLLAVEKAGIFNGYLEDLVYTPKFLKAHESVKNGALGRILWAKSRETHPGPHSDWFWDIEQAGGGCILDLGCHCVEITRSYIGKDILPVEVMCWADTQVKPIDAEDHSIALIKYENGAISQFEVSWTFRGGLDLRDEVMGTEGTIWINSFLRTGFEMFTTGKSGDYLAEKAESNSGWLFPVGDEVNELGYNHMFMDMFASLEKGIQPKETFYDGYVVNAVLDACYKSAKTKLWEPVKLDIWRGRTGVSKDSHLQEYDAEHYLVKEEMTHYGAKKIILKNKTTGKLSQITQ</sequence>
<dbReference type="GO" id="GO:0005737">
    <property type="term" value="C:cytoplasm"/>
    <property type="evidence" value="ECO:0007669"/>
    <property type="project" value="TreeGrafter"/>
</dbReference>
<dbReference type="PANTHER" id="PTHR42840:SF3">
    <property type="entry name" value="BINDING ROSSMANN FOLD OXIDOREDUCTASE, PUTATIVE (AFU_ORTHOLOGUE AFUA_2G10240)-RELATED"/>
    <property type="match status" value="1"/>
</dbReference>
<dbReference type="KEGG" id="chk:D4L85_09425"/>
<protein>
    <submittedName>
        <fullName evidence="5">Gfo/Idh/MocA family oxidoreductase</fullName>
    </submittedName>
</protein>
<evidence type="ECO:0000256" key="1">
    <source>
        <dbReference type="ARBA" id="ARBA00010928"/>
    </source>
</evidence>
<proteinExistence type="inferred from homology"/>
<organism evidence="5 6">
    <name type="scientific">Chryseolinea soli</name>
    <dbReference type="NCBI Taxonomy" id="2321403"/>
    <lineage>
        <taxon>Bacteria</taxon>
        <taxon>Pseudomonadati</taxon>
        <taxon>Bacteroidota</taxon>
        <taxon>Cytophagia</taxon>
        <taxon>Cytophagales</taxon>
        <taxon>Fulvivirgaceae</taxon>
        <taxon>Chryseolinea</taxon>
    </lineage>
</organism>
<dbReference type="EMBL" id="CP032382">
    <property type="protein sequence ID" value="AYB30785.1"/>
    <property type="molecule type" value="Genomic_DNA"/>
</dbReference>
<dbReference type="Pfam" id="PF01408">
    <property type="entry name" value="GFO_IDH_MocA"/>
    <property type="match status" value="1"/>
</dbReference>
<feature type="domain" description="GFO/IDH/MocA-like oxidoreductase" evidence="4">
    <location>
        <begin position="129"/>
        <end position="250"/>
    </location>
</feature>
<dbReference type="OrthoDB" id="9815825at2"/>
<accession>A0A385SLH2</accession>
<dbReference type="AlphaFoldDB" id="A0A385SLH2"/>
<dbReference type="InterPro" id="IPR036291">
    <property type="entry name" value="NAD(P)-bd_dom_sf"/>
</dbReference>
<evidence type="ECO:0000259" key="4">
    <source>
        <dbReference type="Pfam" id="PF22725"/>
    </source>
</evidence>
<dbReference type="SUPFAM" id="SSF51735">
    <property type="entry name" value="NAD(P)-binding Rossmann-fold domains"/>
    <property type="match status" value="1"/>
</dbReference>
<feature type="domain" description="Gfo/Idh/MocA-like oxidoreductase N-terminal" evidence="3">
    <location>
        <begin position="1"/>
        <end position="114"/>
    </location>
</feature>
<evidence type="ECO:0000313" key="5">
    <source>
        <dbReference type="EMBL" id="AYB30785.1"/>
    </source>
</evidence>
<evidence type="ECO:0000259" key="3">
    <source>
        <dbReference type="Pfam" id="PF01408"/>
    </source>
</evidence>
<dbReference type="InterPro" id="IPR000683">
    <property type="entry name" value="Gfo/Idh/MocA-like_OxRdtase_N"/>
</dbReference>
<comment type="similarity">
    <text evidence="1">Belongs to the Gfo/Idh/MocA family.</text>
</comment>
<dbReference type="GO" id="GO:0016491">
    <property type="term" value="F:oxidoreductase activity"/>
    <property type="evidence" value="ECO:0007669"/>
    <property type="project" value="UniProtKB-KW"/>
</dbReference>
<dbReference type="Pfam" id="PF22725">
    <property type="entry name" value="GFO_IDH_MocA_C3"/>
    <property type="match status" value="1"/>
</dbReference>
<evidence type="ECO:0000256" key="2">
    <source>
        <dbReference type="ARBA" id="ARBA00023002"/>
    </source>
</evidence>
<dbReference type="PANTHER" id="PTHR42840">
    <property type="entry name" value="NAD(P)-BINDING ROSSMANN-FOLD SUPERFAMILY PROTEIN-RELATED"/>
    <property type="match status" value="1"/>
</dbReference>
<keyword evidence="2" id="KW-0560">Oxidoreductase</keyword>
<dbReference type="Gene3D" id="3.40.50.720">
    <property type="entry name" value="NAD(P)-binding Rossmann-like Domain"/>
    <property type="match status" value="1"/>
</dbReference>
<keyword evidence="6" id="KW-1185">Reference proteome</keyword>
<name>A0A385SLH2_9BACT</name>
<dbReference type="InterPro" id="IPR055170">
    <property type="entry name" value="GFO_IDH_MocA-like_dom"/>
</dbReference>
<dbReference type="GO" id="GO:0000166">
    <property type="term" value="F:nucleotide binding"/>
    <property type="evidence" value="ECO:0007669"/>
    <property type="project" value="InterPro"/>
</dbReference>
<dbReference type="RefSeq" id="WP_119754087.1">
    <property type="nucleotide sequence ID" value="NZ_CP032382.1"/>
</dbReference>
<dbReference type="Gene3D" id="3.30.360.10">
    <property type="entry name" value="Dihydrodipicolinate Reductase, domain 2"/>
    <property type="match status" value="1"/>
</dbReference>
<gene>
    <name evidence="5" type="ORF">D4L85_09425</name>
</gene>
<dbReference type="GO" id="GO:0006740">
    <property type="term" value="P:NADPH regeneration"/>
    <property type="evidence" value="ECO:0007669"/>
    <property type="project" value="TreeGrafter"/>
</dbReference>
<dbReference type="SUPFAM" id="SSF55347">
    <property type="entry name" value="Glyceraldehyde-3-phosphate dehydrogenase-like, C-terminal domain"/>
    <property type="match status" value="1"/>
</dbReference>